<feature type="transmembrane region" description="Helical" evidence="26">
    <location>
        <begin position="1485"/>
        <end position="1508"/>
    </location>
</feature>
<dbReference type="PROSITE" id="PS50221">
    <property type="entry name" value="GAIN_B"/>
    <property type="match status" value="1"/>
</dbReference>
<evidence type="ECO:0000259" key="28">
    <source>
        <dbReference type="PROSITE" id="PS50157"/>
    </source>
</evidence>
<dbReference type="Pfam" id="PF00096">
    <property type="entry name" value="zf-C2H2"/>
    <property type="match status" value="3"/>
</dbReference>
<dbReference type="FunFam" id="3.30.160.60:FF:000145">
    <property type="entry name" value="Zinc finger protein 574"/>
    <property type="match status" value="1"/>
</dbReference>
<dbReference type="SMART" id="SM00179">
    <property type="entry name" value="EGF_CA"/>
    <property type="match status" value="3"/>
</dbReference>
<evidence type="ECO:0000259" key="30">
    <source>
        <dbReference type="PROSITE" id="PS50261"/>
    </source>
</evidence>
<dbReference type="InterPro" id="IPR049883">
    <property type="entry name" value="NOTCH1_EGF-like"/>
</dbReference>
<feature type="transmembrane region" description="Helical" evidence="26">
    <location>
        <begin position="1731"/>
        <end position="1749"/>
    </location>
</feature>
<feature type="compositionally biased region" description="Acidic residues" evidence="25">
    <location>
        <begin position="2066"/>
        <end position="2081"/>
    </location>
</feature>
<evidence type="ECO:0000256" key="21">
    <source>
        <dbReference type="ARBA" id="ARBA00023180"/>
    </source>
</evidence>
<keyword evidence="14" id="KW-0862">Zinc</keyword>
<dbReference type="GO" id="GO:0007189">
    <property type="term" value="P:adenylate cyclase-activating G protein-coupled receptor signaling pathway"/>
    <property type="evidence" value="ECO:0007669"/>
    <property type="project" value="TreeGrafter"/>
</dbReference>
<dbReference type="GO" id="GO:0007155">
    <property type="term" value="P:cell adhesion"/>
    <property type="evidence" value="ECO:0007669"/>
    <property type="project" value="UniProtKB-KW"/>
</dbReference>
<evidence type="ECO:0000256" key="22">
    <source>
        <dbReference type="ARBA" id="ARBA00023242"/>
    </source>
</evidence>
<dbReference type="Gene3D" id="3.40.50.12780">
    <property type="entry name" value="N-terminal domain of ligase-like"/>
    <property type="match status" value="1"/>
</dbReference>
<keyword evidence="16" id="KW-0130">Cell adhesion</keyword>
<proteinExistence type="evidence at protein level"/>
<feature type="region of interest" description="Disordered" evidence="25">
    <location>
        <begin position="108"/>
        <end position="140"/>
    </location>
</feature>
<feature type="transmembrane region" description="Helical" evidence="26">
    <location>
        <begin position="1868"/>
        <end position="1886"/>
    </location>
</feature>
<feature type="transmembrane region" description="Helical" evidence="26">
    <location>
        <begin position="1689"/>
        <end position="1711"/>
    </location>
</feature>
<dbReference type="EMBL" id="QBIY01013451">
    <property type="protein sequence ID" value="RXN04279.1"/>
    <property type="molecule type" value="Genomic_DNA"/>
</dbReference>
<feature type="domain" description="G-protein coupled receptors family 2 profile 2" evidence="30">
    <location>
        <begin position="697"/>
        <end position="938"/>
    </location>
</feature>
<name>A0A498L7N7_LABRO</name>
<feature type="transmembrane region" description="Helical" evidence="26">
    <location>
        <begin position="884"/>
        <end position="908"/>
    </location>
</feature>
<dbReference type="InterPro" id="IPR000873">
    <property type="entry name" value="AMP-dep_synth/lig_dom"/>
</dbReference>
<feature type="domain" description="EGF-like" evidence="27">
    <location>
        <begin position="387"/>
        <end position="430"/>
    </location>
</feature>
<keyword evidence="12 23" id="KW-0863">Zinc-finger</keyword>
<dbReference type="InterPro" id="IPR018097">
    <property type="entry name" value="EGF_Ca-bd_CS"/>
</dbReference>
<comment type="pathway">
    <text evidence="3">Protein modification; protein ubiquitination.</text>
</comment>
<dbReference type="Pfam" id="PF01825">
    <property type="entry name" value="GPS"/>
    <property type="match status" value="1"/>
</dbReference>
<feature type="compositionally biased region" description="Polar residues" evidence="25">
    <location>
        <begin position="2346"/>
        <end position="2375"/>
    </location>
</feature>
<dbReference type="PRINTS" id="PR01278">
    <property type="entry name" value="CD97PROTEIN"/>
</dbReference>
<dbReference type="GO" id="GO:0030855">
    <property type="term" value="P:epithelial cell differentiation"/>
    <property type="evidence" value="ECO:0007669"/>
    <property type="project" value="UniProtKB-ARBA"/>
</dbReference>
<dbReference type="CDD" id="cd00054">
    <property type="entry name" value="EGF_CA"/>
    <property type="match status" value="3"/>
</dbReference>
<feature type="region of interest" description="Disordered" evidence="25">
    <location>
        <begin position="2341"/>
        <end position="2375"/>
    </location>
</feature>
<feature type="transmembrane region" description="Helical" evidence="26">
    <location>
        <begin position="1456"/>
        <end position="1479"/>
    </location>
</feature>
<dbReference type="GO" id="GO:0006629">
    <property type="term" value="P:lipid metabolic process"/>
    <property type="evidence" value="ECO:0007669"/>
    <property type="project" value="UniProtKB-KW"/>
</dbReference>
<evidence type="ECO:0000256" key="13">
    <source>
        <dbReference type="ARBA" id="ARBA00022786"/>
    </source>
</evidence>
<dbReference type="SMART" id="SM00181">
    <property type="entry name" value="EGF"/>
    <property type="match status" value="3"/>
</dbReference>
<dbReference type="SMART" id="SM00303">
    <property type="entry name" value="GPS"/>
    <property type="match status" value="1"/>
</dbReference>
<keyword evidence="8 26" id="KW-0812">Transmembrane</keyword>
<dbReference type="InterPro" id="IPR013087">
    <property type="entry name" value="Znf_C2H2_type"/>
</dbReference>
<evidence type="ECO:0000256" key="11">
    <source>
        <dbReference type="ARBA" id="ARBA00022737"/>
    </source>
</evidence>
<dbReference type="PROSITE" id="PS50026">
    <property type="entry name" value="EGF_3"/>
    <property type="match status" value="3"/>
</dbReference>
<dbReference type="InterPro" id="IPR006623">
    <property type="entry name" value="THEG"/>
</dbReference>
<dbReference type="Gene3D" id="2.10.25.10">
    <property type="entry name" value="Laminin"/>
    <property type="match status" value="3"/>
</dbReference>
<keyword evidence="22" id="KW-0539">Nucleus</keyword>
<evidence type="ECO:0000313" key="31">
    <source>
        <dbReference type="EMBL" id="RXN04279.1"/>
    </source>
</evidence>
<dbReference type="FunFam" id="1.20.1070.10:FF:000136">
    <property type="entry name" value="Adhesion G protein-coupled receptor E5"/>
    <property type="match status" value="1"/>
</dbReference>
<keyword evidence="10" id="KW-0732">Signal</keyword>
<dbReference type="FunFam" id="1.20.1070.10:FF:000054">
    <property type="entry name" value="Adhesion G protein-coupled receptor E3"/>
    <property type="match status" value="1"/>
</dbReference>
<comment type="similarity">
    <text evidence="5">Belongs to the G-protein coupled receptor 2 family. Adhesion G-protein coupled receptor (ADGR) subfamily.</text>
</comment>
<feature type="transmembrane region" description="Helical" evidence="26">
    <location>
        <begin position="703"/>
        <end position="722"/>
    </location>
</feature>
<dbReference type="InterPro" id="IPR057244">
    <property type="entry name" value="GAIN_B"/>
</dbReference>
<feature type="region of interest" description="Disordered" evidence="25">
    <location>
        <begin position="2061"/>
        <end position="2081"/>
    </location>
</feature>
<dbReference type="SUPFAM" id="SSF81321">
    <property type="entry name" value="Family A G protein-coupled receptor-like"/>
    <property type="match status" value="1"/>
</dbReference>
<dbReference type="Gene3D" id="2.60.220.50">
    <property type="match status" value="1"/>
</dbReference>
<feature type="transmembrane region" description="Helical" evidence="26">
    <location>
        <begin position="2264"/>
        <end position="2287"/>
    </location>
</feature>
<feature type="transmembrane region" description="Helical" evidence="26">
    <location>
        <begin position="2299"/>
        <end position="2318"/>
    </location>
</feature>
<dbReference type="InterPro" id="IPR000742">
    <property type="entry name" value="EGF"/>
</dbReference>
<feature type="transmembrane region" description="Helical" evidence="26">
    <location>
        <begin position="800"/>
        <end position="821"/>
    </location>
</feature>
<dbReference type="InterPro" id="IPR001881">
    <property type="entry name" value="EGF-like_Ca-bd_dom"/>
</dbReference>
<keyword evidence="19 26" id="KW-0472">Membrane</keyword>
<dbReference type="SUPFAM" id="SSF57196">
    <property type="entry name" value="EGF/Laminin"/>
    <property type="match status" value="3"/>
</dbReference>
<evidence type="ECO:0000259" key="27">
    <source>
        <dbReference type="PROSITE" id="PS50026"/>
    </source>
</evidence>
<feature type="domain" description="EGF-like" evidence="27">
    <location>
        <begin position="999"/>
        <end position="1035"/>
    </location>
</feature>
<feature type="domain" description="GAIN-B" evidence="29">
    <location>
        <begin position="519"/>
        <end position="692"/>
    </location>
</feature>
<feature type="compositionally biased region" description="Low complexity" evidence="25">
    <location>
        <begin position="233"/>
        <end position="249"/>
    </location>
</feature>
<feature type="domain" description="G-protein coupled receptors family 2 profile 2" evidence="30">
    <location>
        <begin position="1689"/>
        <end position="1825"/>
    </location>
</feature>
<gene>
    <name evidence="31" type="ORF">ROHU_034057</name>
</gene>
<evidence type="ECO:0000256" key="19">
    <source>
        <dbReference type="ARBA" id="ARBA00023136"/>
    </source>
</evidence>
<evidence type="ECO:0000256" key="25">
    <source>
        <dbReference type="SAM" id="MobiDB-lite"/>
    </source>
</evidence>
<feature type="region of interest" description="Disordered" evidence="25">
    <location>
        <begin position="160"/>
        <end position="181"/>
    </location>
</feature>
<dbReference type="SUPFAM" id="SSF56801">
    <property type="entry name" value="Acetyl-CoA synthetase-like"/>
    <property type="match status" value="1"/>
</dbReference>
<dbReference type="GO" id="GO:0008270">
    <property type="term" value="F:zinc ion binding"/>
    <property type="evidence" value="ECO:0007669"/>
    <property type="project" value="UniProtKB-KW"/>
</dbReference>
<dbReference type="InterPro" id="IPR003056">
    <property type="entry name" value="GPCR_2_ADGRE2_ADGRE5"/>
</dbReference>
<dbReference type="InterPro" id="IPR000152">
    <property type="entry name" value="EGF-type_Asp/Asn_hydroxyl_site"/>
</dbReference>
<feature type="transmembrane region" description="Helical" evidence="26">
    <location>
        <begin position="914"/>
        <end position="938"/>
    </location>
</feature>
<feature type="transmembrane region" description="Helical" evidence="26">
    <location>
        <begin position="1833"/>
        <end position="1856"/>
    </location>
</feature>
<feature type="transmembrane region" description="Helical" evidence="26">
    <location>
        <begin position="841"/>
        <end position="863"/>
    </location>
</feature>
<dbReference type="FunFam" id="3.30.160.60:FF:001530">
    <property type="entry name" value="Zinc finger protein 268"/>
    <property type="match status" value="1"/>
</dbReference>
<keyword evidence="17 26" id="KW-1133">Transmembrane helix</keyword>
<dbReference type="Proteomes" id="UP000290572">
    <property type="component" value="Unassembled WGS sequence"/>
</dbReference>
<evidence type="ECO:0000256" key="2">
    <source>
        <dbReference type="ARBA" id="ARBA00004651"/>
    </source>
</evidence>
<feature type="transmembrane region" description="Helical" evidence="26">
    <location>
        <begin position="1934"/>
        <end position="1952"/>
    </location>
</feature>
<feature type="domain" description="G-protein coupled receptors family 2 profile 2" evidence="30">
    <location>
        <begin position="1831"/>
        <end position="2026"/>
    </location>
</feature>
<dbReference type="PRINTS" id="PR00249">
    <property type="entry name" value="GPCRSECRETIN"/>
</dbReference>
<feature type="transmembrane region" description="Helical" evidence="26">
    <location>
        <begin position="734"/>
        <end position="755"/>
    </location>
</feature>
<evidence type="ECO:0000256" key="24">
    <source>
        <dbReference type="PROSITE-ProRule" id="PRU00076"/>
    </source>
</evidence>
<dbReference type="InterPro" id="IPR017981">
    <property type="entry name" value="GPCR_2-like_7TM"/>
</dbReference>
<evidence type="ECO:0000256" key="14">
    <source>
        <dbReference type="ARBA" id="ARBA00022833"/>
    </source>
</evidence>
<evidence type="ECO:0000256" key="15">
    <source>
        <dbReference type="ARBA" id="ARBA00022837"/>
    </source>
</evidence>
<evidence type="ECO:0000256" key="5">
    <source>
        <dbReference type="ARBA" id="ARBA00007343"/>
    </source>
</evidence>
<evidence type="ECO:0007829" key="33">
    <source>
        <dbReference type="PeptideAtlas" id="A0A498L7N7"/>
    </source>
</evidence>
<evidence type="ECO:0000256" key="20">
    <source>
        <dbReference type="ARBA" id="ARBA00023157"/>
    </source>
</evidence>
<evidence type="ECO:0000256" key="1">
    <source>
        <dbReference type="ARBA" id="ARBA00004123"/>
    </source>
</evidence>
<dbReference type="GO" id="GO:0007166">
    <property type="term" value="P:cell surface receptor signaling pathway"/>
    <property type="evidence" value="ECO:0007669"/>
    <property type="project" value="InterPro"/>
</dbReference>
<dbReference type="PROSITE" id="PS50261">
    <property type="entry name" value="G_PROTEIN_RECEP_F2_4"/>
    <property type="match status" value="4"/>
</dbReference>
<evidence type="ECO:0000256" key="6">
    <source>
        <dbReference type="ARBA" id="ARBA00022475"/>
    </source>
</evidence>
<dbReference type="PROSITE" id="PS50157">
    <property type="entry name" value="ZINC_FINGER_C2H2_2"/>
    <property type="match status" value="4"/>
</dbReference>
<keyword evidence="18" id="KW-0443">Lipid metabolism</keyword>
<evidence type="ECO:0000256" key="9">
    <source>
        <dbReference type="ARBA" id="ARBA00022723"/>
    </source>
</evidence>
<evidence type="ECO:0000256" key="23">
    <source>
        <dbReference type="PROSITE-ProRule" id="PRU00042"/>
    </source>
</evidence>
<keyword evidence="7 24" id="KW-0245">EGF-like domain</keyword>
<reference evidence="31 32" key="1">
    <citation type="submission" date="2018-03" db="EMBL/GenBank/DDBJ databases">
        <title>Draft genome sequence of Rohu Carp (Labeo rohita).</title>
        <authorList>
            <person name="Das P."/>
            <person name="Kushwaha B."/>
            <person name="Joshi C.G."/>
            <person name="Kumar D."/>
            <person name="Nagpure N.S."/>
            <person name="Sahoo L."/>
            <person name="Das S.P."/>
            <person name="Bit A."/>
            <person name="Patnaik S."/>
            <person name="Meher P.K."/>
            <person name="Jayasankar P."/>
            <person name="Koringa P.G."/>
            <person name="Patel N.V."/>
            <person name="Hinsu A.T."/>
            <person name="Kumar R."/>
            <person name="Pandey M."/>
            <person name="Agarwal S."/>
            <person name="Srivastava S."/>
            <person name="Singh M."/>
            <person name="Iquebal M.A."/>
            <person name="Jaiswal S."/>
            <person name="Angadi U.B."/>
            <person name="Kumar N."/>
            <person name="Raza M."/>
            <person name="Shah T.M."/>
            <person name="Rai A."/>
            <person name="Jena J.K."/>
        </authorList>
    </citation>
    <scope>NUCLEOTIDE SEQUENCE [LARGE SCALE GENOMIC DNA]</scope>
    <source>
        <strain evidence="31">DASCIFA01</strain>
        <tissue evidence="31">Testis</tissue>
    </source>
</reference>
<dbReference type="PROSITE" id="PS00010">
    <property type="entry name" value="ASX_HYDROXYL"/>
    <property type="match status" value="3"/>
</dbReference>
<protein>
    <submittedName>
        <fullName evidence="31">CD97 antigen-like protein</fullName>
    </submittedName>
</protein>
<organism evidence="31 32">
    <name type="scientific">Labeo rohita</name>
    <name type="common">Indian major carp</name>
    <name type="synonym">Cyprinus rohita</name>
    <dbReference type="NCBI Taxonomy" id="84645"/>
    <lineage>
        <taxon>Eukaryota</taxon>
        <taxon>Metazoa</taxon>
        <taxon>Chordata</taxon>
        <taxon>Craniata</taxon>
        <taxon>Vertebrata</taxon>
        <taxon>Euteleostomi</taxon>
        <taxon>Actinopterygii</taxon>
        <taxon>Neopterygii</taxon>
        <taxon>Teleostei</taxon>
        <taxon>Ostariophysi</taxon>
        <taxon>Cypriniformes</taxon>
        <taxon>Cyprinidae</taxon>
        <taxon>Labeoninae</taxon>
        <taxon>Labeonini</taxon>
        <taxon>Labeo</taxon>
    </lineage>
</organism>
<feature type="transmembrane region" description="Helical" evidence="26">
    <location>
        <begin position="761"/>
        <end position="780"/>
    </location>
</feature>
<dbReference type="Gene3D" id="3.30.160.60">
    <property type="entry name" value="Classic Zinc Finger"/>
    <property type="match status" value="3"/>
</dbReference>
<keyword evidence="32" id="KW-1185">Reference proteome</keyword>
<dbReference type="PROSITE" id="PS00455">
    <property type="entry name" value="AMP_BINDING"/>
    <property type="match status" value="1"/>
</dbReference>
<feature type="domain" description="C2H2-type" evidence="28">
    <location>
        <begin position="257"/>
        <end position="284"/>
    </location>
</feature>
<feature type="transmembrane region" description="Helical" evidence="26">
    <location>
        <begin position="2415"/>
        <end position="2437"/>
    </location>
</feature>
<feature type="domain" description="C2H2-type" evidence="28">
    <location>
        <begin position="285"/>
        <end position="312"/>
    </location>
</feature>
<dbReference type="PROSITE" id="PS01187">
    <property type="entry name" value="EGF_CA"/>
    <property type="match status" value="2"/>
</dbReference>
<keyword evidence="9" id="KW-0479">Metal-binding</keyword>
<dbReference type="Pfam" id="PF00002">
    <property type="entry name" value="7tm_2"/>
    <property type="match status" value="5"/>
</dbReference>
<dbReference type="PANTHER" id="PTHR12011">
    <property type="entry name" value="ADHESION G-PROTEIN COUPLED RECEPTOR"/>
    <property type="match status" value="1"/>
</dbReference>
<feature type="transmembrane region" description="Helical" evidence="26">
    <location>
        <begin position="1413"/>
        <end position="1436"/>
    </location>
</feature>
<dbReference type="InterPro" id="IPR046338">
    <property type="entry name" value="GAIN_dom_sf"/>
</dbReference>
<feature type="domain" description="C2H2-type" evidence="28">
    <location>
        <begin position="341"/>
        <end position="365"/>
    </location>
</feature>
<dbReference type="FunFam" id="3.30.160.60:FF:000446">
    <property type="entry name" value="Zinc finger protein"/>
    <property type="match status" value="1"/>
</dbReference>
<keyword evidence="13" id="KW-0833">Ubl conjugation pathway</keyword>
<dbReference type="Pfam" id="PF14912">
    <property type="entry name" value="THEG"/>
    <property type="match status" value="1"/>
</dbReference>
<feature type="domain" description="G-protein coupled receptors family 2 profile 2" evidence="30">
    <location>
        <begin position="1284"/>
        <end position="1509"/>
    </location>
</feature>
<evidence type="ECO:0000256" key="4">
    <source>
        <dbReference type="ARBA" id="ARBA00006991"/>
    </source>
</evidence>
<comment type="similarity">
    <text evidence="4">Belongs to the krueppel C2H2-type zinc-finger protein family.</text>
</comment>
<feature type="transmembrane region" description="Helical" evidence="26">
    <location>
        <begin position="1372"/>
        <end position="1393"/>
    </location>
</feature>
<dbReference type="Gene3D" id="1.20.1070.10">
    <property type="entry name" value="Rhodopsin 7-helix transmembrane proteins"/>
    <property type="match status" value="5"/>
</dbReference>
<evidence type="ECO:0000256" key="7">
    <source>
        <dbReference type="ARBA" id="ARBA00022536"/>
    </source>
</evidence>
<sequence length="2699" mass="302641">MTLGTVSELSPKQVHAQHALARPVSWPVPDCVLKAVASERLQKLARPKTRQALFEGYDPYRMLSMKAQVDVICCKSVGTDLSMLDIEDFITEICQLKKEVASLEAKLREREDKHNGEDSVWSIRDEPAAQLSDQRSGNTQDSELSLSLLCYTDAQESMCDSHGSVDQTPSESLGSDCNAGEQQTAETQMKVCSIKLVDCRNPKETIGETTAEKEKSDDDDGNCDDDADFNPLDENSSSSSDEETASTSKEQMAVKSFSCVICGKTFSKQGNLARHERKHTEQKDYSCKKCDITFPTLKERRLHSKEHSVKKEFRCEQCGKVSFSSGNLKIHMKTHTGEKPFHCSECDKYFSTKQSLIVHKRIHTGLFLPSCSGCAIGFKFVKGKCVDIDECSDDPDVCGTNGDCYNHPGGYSCKCQKGYSNYGNNQSKCIGMDCDQFESGEDQTLEKFKHLMSLLKSNCESLNDPHGDNFTGEKLLENLFSSSDELLSNENIADGKTLSQFLGTMENSMRLIGPQLKEPVTRMETHNTFAEVAVTRSQTPPSGRVTLSTDSALFNTSWETVVGKSYPGFAFAALVTYKDLNSSSDLFHKISRKKSDNKKKSSIFQLNSKVVTAVVSNAETKQLPEPVTLVFTHVKQGVESEGVAYSCVYLDETEGAWSGRGCKRAWSNSTHTACSCSHLSSFAVLMALYDVQDTFDLELITRVGLALSLVCLFLCILTFQFCRSIQGTRTSIHLHLSICLFIADLVFLCGISSTQNKVGCAIVAGLLHFFFLSAFCWMLLEGVQLYRMVVLVFHTTLKHLYMYLVGYGVPLVIVIVCASAYPEGYGTDRHCWLSLERNFILSFFIPVCIVVILNCFFFIITVWKLAKKFSSLNPDLSILKKIRSFTVTSVAQLCILGGGWIFGFFLFQEKGTEVMMYLFTILNSLQGVFIFIMHCLLYKPVRIEYYNLFVRMCPHKKKEEYSTSNSQLTAFKPEMSRMKLPQAGLLVWMCVMNRVLDTDVDECLSSVCGVHSVCTNTPGSFFCTCSSGFHQHDNGTSGPCEDIDECSDDPDVCGTNADCKNHPGGYSCKCHKGYSNYGNNQSKCIEMKCDQFEPESDEDQTPEKFKHLMSLLKNSCESLNDPHGDNFTGEKLLENLFSSSDELLSDKNIADGKTLSQFLGTMEKSMRLIGPQLKEPVTRIEMDNTVAEVAVMRNQTPPSGRVTLSTDSALFNTSWEIVVGKSYPGFAFAALVSYKDLNSSSDLFHKMSREKSDDKKKSVTLQLNSKVVTPVVSNTETKQLPEPVMLVFTHMKFCRSIQGTRTSIHLHLSICLFIADLVFLCGISSTQNKVGCAIVAGLLHFFFLSAFCWMLLEGVQLYRMVVLVFHTTLKHLYMYLVGYGVPLVIVIVCASAYPKGYGTDRHCWLSPNFILSFFIPVCIVVILNYFFFIITVWKLAKKFSSLNPDLSILKKIRCDFTVTSVAQLCILGGGWIFGFFLFQEKGTEVIMYLFTILNSLQGAFIFIMHCLLNKPVRIEYYNLFVRMCPHKKKEEYSISDSQLKHLMSQMKNSCESLKDPDRGHVTGQKLLENLCNSTDELLSEGNITDDKTLSHFLNIMENSMHLIGPQLKEPVTRMETHNTCFAFAALVSYKDLNSSGDFLQKMSREKSDDNDTRSVTFQLNSKVVTAIVSNTETKQLSEPVMLVFTHVEVGCAIVAGLLHFFFLSAFCWMLLEGVQLYQMVVLVFHTTLKHLYLYLVGYGVPLVIVIISASAYPKGYGTDRHCWLSLDHYFILSFFIPVCIIGILNCFFFIITVWKLATKFSSLNPDLSKLKQISTFAVLMALYPVQDTFELVLITRVGLALSLVCLFLCILTFQFCRSIQGTRTSIHLHLSICLFIADLVFLFGISSTQNKVGCAIVAGLLHFFFLSAFCWMLLEGVQLYRMVVLVFHTTLKHLYMYLVGYGVPLVIVIISASAYPKGYGTDRHCWLSLDHYFILSFFIPVCIIGILNCFFFIITVWKLATKFSSLNPDLSKLKQIRSGRSVTIFFPECARRKPNTEPVPARPATVRNLYGVTTAQQSHRYTEYSGDPDTDEFSGDPDADEFSGDPDFFPTEMDCDQFKPRTDADHTPEKLKHLMSQMKNSCESLKDPDRGHVTGQKLLENLCNSTDELLSEGNITDDKTLSHFLNIMENSMHLIGPQLKEPVTRMETHNTCFAFAALVSYKDLNSSSDVLNKMGREKSDDIKRNVTYQLNSKVVTAVVSNTETKLLSEPVTIIFVHLEDTFELVLITRVGLALSLVCLFLCILTFQFCRSIQGTRTSIHLHLSICLFIADLVFLFGISSTQNKVRTEYYNLFSRMHKEKAEHRTSTSTSTNNIQKPLRSDGSTAESQMTPKQPVQTRRTRRTCTLVIGIYVVQSEWRAYGGGGASRLRMGAGEVFLAPVAVIVAGLLSVLGLPWFWTLLALLGVYLCSGGWRFLYVAACTIKRDFVGLQVLLRVKFSIRHYIRTRSTVPSIFAQRVALHPDKPALVEESTGEVWSFSELDRRSNAVAQWAIAQGWRSGDVVAIFMESRPLMVALWLGLAKVGVEPALINFNLRRDSLMHCVGVSGAKGMVFGAELLDDRLFYIYTSGTTGLPKAAIVVHSRYYRIATFGYYSFGLQPDDVVYCCLPLYHSAGNILGVGQCLLHGLTVVIRQKFSASRFWDDCVKYNCTVRTSDLGHSH</sequence>
<dbReference type="STRING" id="84645.A0A498L7N7"/>
<comment type="caution">
    <text evidence="31">The sequence shown here is derived from an EMBL/GenBank/DDBJ whole genome shotgun (WGS) entry which is preliminary data.</text>
</comment>
<feature type="region of interest" description="Disordered" evidence="25">
    <location>
        <begin position="208"/>
        <end position="249"/>
    </location>
</feature>
<dbReference type="InterPro" id="IPR042099">
    <property type="entry name" value="ANL_N_sf"/>
</dbReference>
<evidence type="ECO:0000256" key="3">
    <source>
        <dbReference type="ARBA" id="ARBA00004906"/>
    </source>
</evidence>
<feature type="compositionally biased region" description="Polar residues" evidence="25">
    <location>
        <begin position="131"/>
        <end position="140"/>
    </location>
</feature>
<evidence type="ECO:0000256" key="12">
    <source>
        <dbReference type="ARBA" id="ARBA00022771"/>
    </source>
</evidence>
<evidence type="ECO:0000256" key="18">
    <source>
        <dbReference type="ARBA" id="ARBA00023098"/>
    </source>
</evidence>
<evidence type="ECO:0000256" key="10">
    <source>
        <dbReference type="ARBA" id="ARBA00022729"/>
    </source>
</evidence>
<accession>A0A498L7N7</accession>
<comment type="caution">
    <text evidence="24">Lacks conserved residue(s) required for the propagation of feature annotation.</text>
</comment>
<evidence type="ECO:0000256" key="8">
    <source>
        <dbReference type="ARBA" id="ARBA00022692"/>
    </source>
</evidence>
<dbReference type="InterPro" id="IPR036236">
    <property type="entry name" value="Znf_C2H2_sf"/>
</dbReference>
<feature type="compositionally biased region" description="Basic and acidic residues" evidence="25">
    <location>
        <begin position="108"/>
        <end position="127"/>
    </location>
</feature>
<dbReference type="InterPro" id="IPR020845">
    <property type="entry name" value="AMP-binding_CS"/>
</dbReference>
<dbReference type="InterPro" id="IPR000832">
    <property type="entry name" value="GPCR_2_secretin-like"/>
</dbReference>
<dbReference type="InterPro" id="IPR000203">
    <property type="entry name" value="GPS"/>
</dbReference>
<comment type="subcellular location">
    <subcellularLocation>
        <location evidence="2">Cell membrane</location>
        <topology evidence="2">Multi-pass membrane protein</topology>
    </subcellularLocation>
    <subcellularLocation>
        <location evidence="1">Nucleus</location>
    </subcellularLocation>
</comment>
<feature type="transmembrane region" description="Helical" evidence="26">
    <location>
        <begin position="1972"/>
        <end position="1997"/>
    </location>
</feature>
<dbReference type="GO" id="GO:0005509">
    <property type="term" value="F:calcium ion binding"/>
    <property type="evidence" value="ECO:0007669"/>
    <property type="project" value="InterPro"/>
</dbReference>
<keyword evidence="33" id="KW-1267">Proteomics identification</keyword>
<feature type="domain" description="EGF-like" evidence="27">
    <location>
        <begin position="1042"/>
        <end position="1085"/>
    </location>
</feature>
<dbReference type="GO" id="GO:0005886">
    <property type="term" value="C:plasma membrane"/>
    <property type="evidence" value="ECO:0007669"/>
    <property type="project" value="UniProtKB-SubCell"/>
</dbReference>
<dbReference type="PANTHER" id="PTHR12011:SF433">
    <property type="entry name" value="ADHESION G PROTEIN-COUPLED RECEPTOR E1-LIKE-RELATED"/>
    <property type="match status" value="1"/>
</dbReference>
<evidence type="ECO:0000313" key="32">
    <source>
        <dbReference type="Proteomes" id="UP000290572"/>
    </source>
</evidence>
<dbReference type="SMART" id="SM00355">
    <property type="entry name" value="ZnF_C2H2"/>
    <property type="match status" value="4"/>
</dbReference>
<evidence type="ECO:0000256" key="17">
    <source>
        <dbReference type="ARBA" id="ARBA00022989"/>
    </source>
</evidence>
<evidence type="ECO:0000256" key="16">
    <source>
        <dbReference type="ARBA" id="ARBA00022889"/>
    </source>
</evidence>
<evidence type="ECO:0000259" key="29">
    <source>
        <dbReference type="PROSITE" id="PS50221"/>
    </source>
</evidence>
<feature type="domain" description="C2H2-type" evidence="28">
    <location>
        <begin position="313"/>
        <end position="340"/>
    </location>
</feature>
<dbReference type="Pfam" id="PF00501">
    <property type="entry name" value="AMP-binding"/>
    <property type="match status" value="2"/>
</dbReference>
<feature type="transmembrane region" description="Helical" evidence="26">
    <location>
        <begin position="1892"/>
        <end position="1914"/>
    </location>
</feature>
<keyword evidence="20" id="KW-1015">Disulfide bond</keyword>
<dbReference type="GO" id="GO:0005634">
    <property type="term" value="C:nucleus"/>
    <property type="evidence" value="ECO:0007669"/>
    <property type="project" value="UniProtKB-SubCell"/>
</dbReference>
<feature type="compositionally biased region" description="Acidic residues" evidence="25">
    <location>
        <begin position="217"/>
        <end position="228"/>
    </location>
</feature>
<dbReference type="SUPFAM" id="SSF57667">
    <property type="entry name" value="beta-beta-alpha zinc fingers"/>
    <property type="match status" value="2"/>
</dbReference>
<dbReference type="PROSITE" id="PS00028">
    <property type="entry name" value="ZINC_FINGER_C2H2_1"/>
    <property type="match status" value="3"/>
</dbReference>
<keyword evidence="11" id="KW-0677">Repeat</keyword>
<dbReference type="FunFam" id="2.10.25.10:FF:000038">
    <property type="entry name" value="Fibrillin 2"/>
    <property type="match status" value="1"/>
</dbReference>
<feature type="compositionally biased region" description="Polar residues" evidence="25">
    <location>
        <begin position="164"/>
        <end position="181"/>
    </location>
</feature>
<evidence type="ECO:0000256" key="26">
    <source>
        <dbReference type="SAM" id="Phobius"/>
    </source>
</evidence>
<feature type="transmembrane region" description="Helical" evidence="26">
    <location>
        <begin position="1304"/>
        <end position="1327"/>
    </location>
</feature>
<feature type="transmembrane region" description="Helical" evidence="26">
    <location>
        <begin position="1769"/>
        <end position="1794"/>
    </location>
</feature>
<feature type="transmembrane region" description="Helical" evidence="26">
    <location>
        <begin position="1333"/>
        <end position="1352"/>
    </location>
</feature>
<keyword evidence="15" id="KW-0106">Calcium</keyword>
<keyword evidence="21" id="KW-0325">Glycoprotein</keyword>
<dbReference type="GO" id="GO:0004930">
    <property type="term" value="F:G protein-coupled receptor activity"/>
    <property type="evidence" value="ECO:0007669"/>
    <property type="project" value="InterPro"/>
</dbReference>
<keyword evidence="6" id="KW-1003">Cell membrane</keyword>
<dbReference type="Pfam" id="PF07645">
    <property type="entry name" value="EGF_CA"/>
    <property type="match status" value="3"/>
</dbReference>